<comment type="caution">
    <text evidence="2">The sequence shown here is derived from an EMBL/GenBank/DDBJ whole genome shotgun (WGS) entry which is preliminary data.</text>
</comment>
<dbReference type="PANTHER" id="PTHR43649:SF12">
    <property type="entry name" value="DIACETYLCHITOBIOSE BINDING PROTEIN DASA"/>
    <property type="match status" value="1"/>
</dbReference>
<evidence type="ECO:0000256" key="1">
    <source>
        <dbReference type="SAM" id="MobiDB-lite"/>
    </source>
</evidence>
<protein>
    <submittedName>
        <fullName evidence="2">Sugar ABC transporter substrate-binding protein</fullName>
    </submittedName>
</protein>
<dbReference type="SUPFAM" id="SSF53850">
    <property type="entry name" value="Periplasmic binding protein-like II"/>
    <property type="match status" value="1"/>
</dbReference>
<dbReference type="PROSITE" id="PS51318">
    <property type="entry name" value="TAT"/>
    <property type="match status" value="1"/>
</dbReference>
<feature type="compositionally biased region" description="Basic and acidic residues" evidence="1">
    <location>
        <begin position="1"/>
        <end position="19"/>
    </location>
</feature>
<dbReference type="EMBL" id="VYDA01000706">
    <property type="protein sequence ID" value="MYH63920.1"/>
    <property type="molecule type" value="Genomic_DNA"/>
</dbReference>
<dbReference type="InterPro" id="IPR006311">
    <property type="entry name" value="TAT_signal"/>
</dbReference>
<dbReference type="CDD" id="cd13585">
    <property type="entry name" value="PBP2_TMBP_like"/>
    <property type="match status" value="1"/>
</dbReference>
<dbReference type="AlphaFoldDB" id="A0A6B1G657"/>
<name>A0A6B1G657_9CHLR</name>
<dbReference type="InterPro" id="IPR050490">
    <property type="entry name" value="Bact_solute-bd_prot1"/>
</dbReference>
<dbReference type="Pfam" id="PF01547">
    <property type="entry name" value="SBP_bac_1"/>
    <property type="match status" value="1"/>
</dbReference>
<organism evidence="2">
    <name type="scientific">Caldilineaceae bacterium SB0675_bin_29</name>
    <dbReference type="NCBI Taxonomy" id="2605266"/>
    <lineage>
        <taxon>Bacteria</taxon>
        <taxon>Bacillati</taxon>
        <taxon>Chloroflexota</taxon>
        <taxon>Caldilineae</taxon>
        <taxon>Caldilineales</taxon>
        <taxon>Caldilineaceae</taxon>
    </lineage>
</organism>
<dbReference type="PANTHER" id="PTHR43649">
    <property type="entry name" value="ARABINOSE-BINDING PROTEIN-RELATED"/>
    <property type="match status" value="1"/>
</dbReference>
<sequence length="474" mass="51877">MTARLGGEHQECKERESTHRRLTMTTRRLSRRHFLQGSALVAGGAFMVACAPVAGDPGAGAADEGESMSEEPIELVAQYWGTRPEFIEDREILAQRMTEKFPNVTASQNSVPGGQYGEKVLTAIAAGTPPDTMQLNHRWEPFFRGQEALLNVIPFADADDEFTFDVFYPRIIELGTTEGQLVTVPRGWNPFVIYYNRALFREAGLDDLPTSWENDTWNWDSFLETAQALTVDSDGDGRADVYGMFFPYWYPFLRLGGGDVLSDDQQSSGLGSPEALAALQWLADLRLTHGVSPTPAEIEGLGSAQDLFTAGRVAMFTAGAWGIGALTRVEGLDWDVGPLPRAAGQPPVGYTQYYGHGIPKGTQSADWSWEYLKIISDEESNITVAQTIGDVPAMRHIAESEHFAGLPKPPTRQVFIDSAPHMQVWPTIAPITEIMSRAITPELNLAFLGEKSVEDAVAAAGPQVDEILAALWGN</sequence>
<evidence type="ECO:0000313" key="2">
    <source>
        <dbReference type="EMBL" id="MYH63920.1"/>
    </source>
</evidence>
<accession>A0A6B1G657</accession>
<dbReference type="Gene3D" id="3.40.190.10">
    <property type="entry name" value="Periplasmic binding protein-like II"/>
    <property type="match status" value="1"/>
</dbReference>
<gene>
    <name evidence="2" type="ORF">F4148_19970</name>
</gene>
<reference evidence="2" key="1">
    <citation type="submission" date="2019-09" db="EMBL/GenBank/DDBJ databases">
        <title>Characterisation of the sponge microbiome using genome-centric metagenomics.</title>
        <authorList>
            <person name="Engelberts J.P."/>
            <person name="Robbins S.J."/>
            <person name="De Goeij J.M."/>
            <person name="Aranda M."/>
            <person name="Bell S.C."/>
            <person name="Webster N.S."/>
        </authorList>
    </citation>
    <scope>NUCLEOTIDE SEQUENCE</scope>
    <source>
        <strain evidence="2">SB0675_bin_29</strain>
    </source>
</reference>
<feature type="region of interest" description="Disordered" evidence="1">
    <location>
        <begin position="1"/>
        <end position="21"/>
    </location>
</feature>
<proteinExistence type="predicted"/>
<dbReference type="InterPro" id="IPR006059">
    <property type="entry name" value="SBP"/>
</dbReference>